<dbReference type="RefSeq" id="WP_258293797.1">
    <property type="nucleotide sequence ID" value="NZ_JANKJG010000003.1"/>
</dbReference>
<dbReference type="InterPro" id="IPR009683">
    <property type="entry name" value="Extensin-like_C"/>
</dbReference>
<comment type="caution">
    <text evidence="2">The sequence shown here is derived from an EMBL/GenBank/DDBJ whole genome shotgun (WGS) entry which is preliminary data.</text>
</comment>
<evidence type="ECO:0000313" key="2">
    <source>
        <dbReference type="EMBL" id="MCR8826121.1"/>
    </source>
</evidence>
<sequence length="219" mass="23486">MSVPEASQNAAQLASATSTGQMAVLRPFVRPKALEQKAMARKRKRAQGSVCGDVALQGTYVGPVPGPHGACGIDDAVRLRSVSGIVLSQQAVMDCTTAKALKTWTDRSAKPAMKRLGGLAAFRVAAHYTCRTRNNQPGARVSEHGKGRAIDISGFQLKNGQVISVLEGWNAPRHGDALRKMHAGACGPFGTVLGPDADRHHRDHFHFDTARYRSGSYCR</sequence>
<gene>
    <name evidence="2" type="ORF">NTA49_06180</name>
</gene>
<reference evidence="2" key="1">
    <citation type="submission" date="2022-07" db="EMBL/GenBank/DDBJ databases">
        <title>Pseudosulfitobacter sp. strain AP-MA-4, whole genome sequence.</title>
        <authorList>
            <person name="Jiang Y."/>
        </authorList>
    </citation>
    <scope>NUCLEOTIDE SEQUENCE</scope>
    <source>
        <strain evidence="2">AP-MA-4</strain>
    </source>
</reference>
<proteinExistence type="predicted"/>
<protein>
    <submittedName>
        <fullName evidence="2">Extensin family protein</fullName>
    </submittedName>
</protein>
<name>A0ABT1YZ13_9RHOB</name>
<evidence type="ECO:0000259" key="1">
    <source>
        <dbReference type="Pfam" id="PF06904"/>
    </source>
</evidence>
<dbReference type="Proteomes" id="UP001165396">
    <property type="component" value="Unassembled WGS sequence"/>
</dbReference>
<dbReference type="EMBL" id="JANKJG010000003">
    <property type="protein sequence ID" value="MCR8826121.1"/>
    <property type="molecule type" value="Genomic_DNA"/>
</dbReference>
<accession>A0ABT1YZ13</accession>
<evidence type="ECO:0000313" key="3">
    <source>
        <dbReference type="Proteomes" id="UP001165396"/>
    </source>
</evidence>
<feature type="domain" description="Extensin-like C-terminal" evidence="1">
    <location>
        <begin position="69"/>
        <end position="219"/>
    </location>
</feature>
<keyword evidence="3" id="KW-1185">Reference proteome</keyword>
<organism evidence="2 3">
    <name type="scientific">Pseudosulfitobacter koreensis</name>
    <dbReference type="NCBI Taxonomy" id="2968472"/>
    <lineage>
        <taxon>Bacteria</taxon>
        <taxon>Pseudomonadati</taxon>
        <taxon>Pseudomonadota</taxon>
        <taxon>Alphaproteobacteria</taxon>
        <taxon>Rhodobacterales</taxon>
        <taxon>Roseobacteraceae</taxon>
        <taxon>Pseudosulfitobacter</taxon>
    </lineage>
</organism>
<dbReference type="Pfam" id="PF06904">
    <property type="entry name" value="Extensin-like_C"/>
    <property type="match status" value="1"/>
</dbReference>